<keyword evidence="3" id="KW-1185">Reference proteome</keyword>
<dbReference type="AlphaFoldDB" id="A0A803NID3"/>
<dbReference type="EMBL" id="UZAU01000046">
    <property type="status" value="NOT_ANNOTATED_CDS"/>
    <property type="molecule type" value="Genomic_DNA"/>
</dbReference>
<accession>A0A803NID3</accession>
<feature type="region of interest" description="Disordered" evidence="1">
    <location>
        <begin position="144"/>
        <end position="183"/>
    </location>
</feature>
<protein>
    <submittedName>
        <fullName evidence="2">Uncharacterized protein</fullName>
    </submittedName>
</protein>
<organism evidence="2 3">
    <name type="scientific">Cannabis sativa</name>
    <name type="common">Hemp</name>
    <name type="synonym">Marijuana</name>
    <dbReference type="NCBI Taxonomy" id="3483"/>
    <lineage>
        <taxon>Eukaryota</taxon>
        <taxon>Viridiplantae</taxon>
        <taxon>Streptophyta</taxon>
        <taxon>Embryophyta</taxon>
        <taxon>Tracheophyta</taxon>
        <taxon>Spermatophyta</taxon>
        <taxon>Magnoliopsida</taxon>
        <taxon>eudicotyledons</taxon>
        <taxon>Gunneridae</taxon>
        <taxon>Pentapetalae</taxon>
        <taxon>rosids</taxon>
        <taxon>fabids</taxon>
        <taxon>Rosales</taxon>
        <taxon>Cannabaceae</taxon>
        <taxon>Cannabis</taxon>
    </lineage>
</organism>
<evidence type="ECO:0000313" key="2">
    <source>
        <dbReference type="EnsemblPlants" id="cds.evm.model.01.1749"/>
    </source>
</evidence>
<dbReference type="Proteomes" id="UP000596661">
    <property type="component" value="Chromosome 1"/>
</dbReference>
<feature type="compositionally biased region" description="Polar residues" evidence="1">
    <location>
        <begin position="144"/>
        <end position="156"/>
    </location>
</feature>
<feature type="compositionally biased region" description="Basic and acidic residues" evidence="1">
    <location>
        <begin position="159"/>
        <end position="177"/>
    </location>
</feature>
<name>A0A803NID3_CANSA</name>
<reference evidence="2" key="2">
    <citation type="submission" date="2021-03" db="UniProtKB">
        <authorList>
            <consortium name="EnsemblPlants"/>
        </authorList>
    </citation>
    <scope>IDENTIFICATION</scope>
</reference>
<dbReference type="Gramene" id="evm.model.01.1749">
    <property type="protein sequence ID" value="cds.evm.model.01.1749"/>
    <property type="gene ID" value="evm.TU.01.1749"/>
</dbReference>
<dbReference type="EnsemblPlants" id="evm.model.01.1749">
    <property type="protein sequence ID" value="cds.evm.model.01.1749"/>
    <property type="gene ID" value="evm.TU.01.1749"/>
</dbReference>
<reference evidence="2" key="1">
    <citation type="submission" date="2018-11" db="EMBL/GenBank/DDBJ databases">
        <authorList>
            <person name="Grassa J C."/>
        </authorList>
    </citation>
    <scope>NUCLEOTIDE SEQUENCE [LARGE SCALE GENOMIC DNA]</scope>
</reference>
<evidence type="ECO:0000313" key="3">
    <source>
        <dbReference type="Proteomes" id="UP000596661"/>
    </source>
</evidence>
<evidence type="ECO:0000256" key="1">
    <source>
        <dbReference type="SAM" id="MobiDB-lite"/>
    </source>
</evidence>
<proteinExistence type="predicted"/>
<sequence>MGKGKTQLRRLDLMMCLRRSLKKWLLRKVVSIEKIDGLDSGCYNDYGWGKECFDMIIQSLKGKIDAGIRKVKQKEEDGGFYRLFNWPKMPKPKVPQLKMDNVNNFIFNRSLKEGDATLDFIKVKGKGMYGQDSKFVPNSSVEADFLSPSSSKTGTQFDDVLRTSENDDDMDVTRIEYEDLNSS</sequence>